<accession>A0A9W4R0G9</accession>
<dbReference type="Proteomes" id="UP001152467">
    <property type="component" value="Unassembled WGS sequence"/>
</dbReference>
<dbReference type="EMBL" id="CAMAPC010000012">
    <property type="protein sequence ID" value="CAH9061787.1"/>
    <property type="molecule type" value="Genomic_DNA"/>
</dbReference>
<name>A0A9W4R0G9_9GAMM</name>
<evidence type="ECO:0000313" key="1">
    <source>
        <dbReference type="EMBL" id="CAH9061787.1"/>
    </source>
</evidence>
<gene>
    <name evidence="1" type="ORF">PSECIP111854_02880</name>
</gene>
<reference evidence="1" key="1">
    <citation type="submission" date="2022-07" db="EMBL/GenBank/DDBJ databases">
        <authorList>
            <person name="Criscuolo A."/>
        </authorList>
    </citation>
    <scope>NUCLEOTIDE SEQUENCE</scope>
    <source>
        <strain evidence="1">CIP111854</strain>
    </source>
</reference>
<organism evidence="1 2">
    <name type="scientific">Pseudoalteromonas holothuriae</name>
    <dbReference type="NCBI Taxonomy" id="2963714"/>
    <lineage>
        <taxon>Bacteria</taxon>
        <taxon>Pseudomonadati</taxon>
        <taxon>Pseudomonadota</taxon>
        <taxon>Gammaproteobacteria</taxon>
        <taxon>Alteromonadales</taxon>
        <taxon>Pseudoalteromonadaceae</taxon>
        <taxon>Pseudoalteromonas</taxon>
    </lineage>
</organism>
<keyword evidence="2" id="KW-1185">Reference proteome</keyword>
<sequence>MAVLFIVFISSEAIRHYLKASFMVTVFGYGAPTSDASAIELFKSGWGNIDDRNMEEFEIIDIRNENELRTLWSEFIHSHHYRVESDFYNSWISNHPRRTGEAYINQYLMAKFIENNPLPRNISLSELREWYLNIHQYE</sequence>
<evidence type="ECO:0000313" key="2">
    <source>
        <dbReference type="Proteomes" id="UP001152467"/>
    </source>
</evidence>
<protein>
    <submittedName>
        <fullName evidence="1">Uncharacterized protein</fullName>
    </submittedName>
</protein>
<proteinExistence type="predicted"/>
<comment type="caution">
    <text evidence="1">The sequence shown here is derived from an EMBL/GenBank/DDBJ whole genome shotgun (WGS) entry which is preliminary data.</text>
</comment>
<dbReference type="AlphaFoldDB" id="A0A9W4R0G9"/>